<dbReference type="PANTHER" id="PTHR11088:SF60">
    <property type="entry name" value="TRNA DIMETHYLALLYLTRANSFERASE"/>
    <property type="match status" value="1"/>
</dbReference>
<dbReference type="InterPro" id="IPR039657">
    <property type="entry name" value="Dimethylallyltransferase"/>
</dbReference>
<evidence type="ECO:0000256" key="2">
    <source>
        <dbReference type="ARBA" id="ARBA00022741"/>
    </source>
</evidence>
<dbReference type="PANTHER" id="PTHR11088">
    <property type="entry name" value="TRNA DIMETHYLALLYLTRANSFERASE"/>
    <property type="match status" value="1"/>
</dbReference>
<name>A0A381X606_9ZZZZ</name>
<feature type="non-terminal residue" evidence="4">
    <location>
        <position position="1"/>
    </location>
</feature>
<dbReference type="Gene3D" id="1.10.20.140">
    <property type="match status" value="1"/>
</dbReference>
<proteinExistence type="predicted"/>
<evidence type="ECO:0008006" key="5">
    <source>
        <dbReference type="Google" id="ProtNLM"/>
    </source>
</evidence>
<gene>
    <name evidence="4" type="ORF">METZ01_LOCUS112914</name>
</gene>
<dbReference type="GO" id="GO:0052381">
    <property type="term" value="F:tRNA dimethylallyltransferase activity"/>
    <property type="evidence" value="ECO:0007669"/>
    <property type="project" value="TreeGrafter"/>
</dbReference>
<dbReference type="GO" id="GO:0006400">
    <property type="term" value="P:tRNA modification"/>
    <property type="evidence" value="ECO:0007669"/>
    <property type="project" value="TreeGrafter"/>
</dbReference>
<keyword evidence="2" id="KW-0547">Nucleotide-binding</keyword>
<dbReference type="Pfam" id="PF01715">
    <property type="entry name" value="IPPT"/>
    <property type="match status" value="1"/>
</dbReference>
<reference evidence="4" key="1">
    <citation type="submission" date="2018-05" db="EMBL/GenBank/DDBJ databases">
        <authorList>
            <person name="Lanie J.A."/>
            <person name="Ng W.-L."/>
            <person name="Kazmierczak K.M."/>
            <person name="Andrzejewski T.M."/>
            <person name="Davidsen T.M."/>
            <person name="Wayne K.J."/>
            <person name="Tettelin H."/>
            <person name="Glass J.I."/>
            <person name="Rusch D."/>
            <person name="Podicherti R."/>
            <person name="Tsui H.-C.T."/>
            <person name="Winkler M.E."/>
        </authorList>
    </citation>
    <scope>NUCLEOTIDE SEQUENCE</scope>
</reference>
<dbReference type="AlphaFoldDB" id="A0A381X606"/>
<organism evidence="4">
    <name type="scientific">marine metagenome</name>
    <dbReference type="NCBI Taxonomy" id="408172"/>
    <lineage>
        <taxon>unclassified sequences</taxon>
        <taxon>metagenomes</taxon>
        <taxon>ecological metagenomes</taxon>
    </lineage>
</organism>
<accession>A0A381X606</accession>
<evidence type="ECO:0000256" key="3">
    <source>
        <dbReference type="ARBA" id="ARBA00022840"/>
    </source>
</evidence>
<protein>
    <recommendedName>
        <fullName evidence="5">tRNA dimethylallyltransferase</fullName>
    </recommendedName>
</protein>
<evidence type="ECO:0000313" key="4">
    <source>
        <dbReference type="EMBL" id="SVA60060.1"/>
    </source>
</evidence>
<keyword evidence="1" id="KW-0808">Transferase</keyword>
<sequence>YYRAIAKGIFKGSVSDLPIRERLEQTYEKDPGSLFERLRSVDPDYAEIVHINNKKRLVRALEIFESTGKTPSQHFIGQETNPTFVLDLFPILLCMRKELLNDRIDKRTKQMFESGWIDEVNTLLEKQSEMDTFFPALDSIGYKQIHRYIKGEMNEHDLKEDITLKTRQFFRRQVKWFRKEKIEFSIDMSQLDNGKVSGIISDIYNYAILKD</sequence>
<evidence type="ECO:0000256" key="1">
    <source>
        <dbReference type="ARBA" id="ARBA00022679"/>
    </source>
</evidence>
<dbReference type="EMBL" id="UINC01014008">
    <property type="protein sequence ID" value="SVA60060.1"/>
    <property type="molecule type" value="Genomic_DNA"/>
</dbReference>
<keyword evidence="3" id="KW-0067">ATP-binding</keyword>
<dbReference type="GO" id="GO:0005524">
    <property type="term" value="F:ATP binding"/>
    <property type="evidence" value="ECO:0007669"/>
    <property type="project" value="UniProtKB-KW"/>
</dbReference>
<dbReference type="Gene3D" id="1.10.287.890">
    <property type="entry name" value="Crystal structure of tRNA isopentenylpyrophosphate transferase (bh2366) domain"/>
    <property type="match status" value="1"/>
</dbReference>